<dbReference type="OrthoDB" id="3005282at2759"/>
<evidence type="ECO:0000313" key="2">
    <source>
        <dbReference type="EMBL" id="KAF7353130.1"/>
    </source>
</evidence>
<dbReference type="Proteomes" id="UP000623467">
    <property type="component" value="Unassembled WGS sequence"/>
</dbReference>
<proteinExistence type="predicted"/>
<reference evidence="2" key="1">
    <citation type="submission" date="2020-05" db="EMBL/GenBank/DDBJ databases">
        <title>Mycena genomes resolve the evolution of fungal bioluminescence.</title>
        <authorList>
            <person name="Tsai I.J."/>
        </authorList>
    </citation>
    <scope>NUCLEOTIDE SEQUENCE</scope>
    <source>
        <strain evidence="2">160909Yilan</strain>
    </source>
</reference>
<dbReference type="EMBL" id="JACAZH010000012">
    <property type="protein sequence ID" value="KAF7353130.1"/>
    <property type="molecule type" value="Genomic_DNA"/>
</dbReference>
<feature type="region of interest" description="Disordered" evidence="1">
    <location>
        <begin position="125"/>
        <end position="144"/>
    </location>
</feature>
<organism evidence="2 3">
    <name type="scientific">Mycena sanguinolenta</name>
    <dbReference type="NCBI Taxonomy" id="230812"/>
    <lineage>
        <taxon>Eukaryota</taxon>
        <taxon>Fungi</taxon>
        <taxon>Dikarya</taxon>
        <taxon>Basidiomycota</taxon>
        <taxon>Agaricomycotina</taxon>
        <taxon>Agaricomycetes</taxon>
        <taxon>Agaricomycetidae</taxon>
        <taxon>Agaricales</taxon>
        <taxon>Marasmiineae</taxon>
        <taxon>Mycenaceae</taxon>
        <taxon>Mycena</taxon>
    </lineage>
</organism>
<name>A0A8H6Y2Y2_9AGAR</name>
<comment type="caution">
    <text evidence="2">The sequence shown here is derived from an EMBL/GenBank/DDBJ whole genome shotgun (WGS) entry which is preliminary data.</text>
</comment>
<evidence type="ECO:0000313" key="3">
    <source>
        <dbReference type="Proteomes" id="UP000623467"/>
    </source>
</evidence>
<keyword evidence="3" id="KW-1185">Reference proteome</keyword>
<accession>A0A8H6Y2Y2</accession>
<evidence type="ECO:0000256" key="1">
    <source>
        <dbReference type="SAM" id="MobiDB-lite"/>
    </source>
</evidence>
<gene>
    <name evidence="2" type="ORF">MSAN_01500500</name>
</gene>
<protein>
    <submittedName>
        <fullName evidence="2">Uncharacterized protein</fullName>
    </submittedName>
</protein>
<sequence length="334" mass="35472">MDLQPHSEAESALVSTTNTTGSDARYAGAFFPQASAFSIRGGAFTSNVTNNVYSLPPEQPSEFQTIRLGDMKLVNEISFSPQFSVVGCQTRRVGVRRIYHAEIRRDPGMVTVAMYQGDGAEEAGFESSSLKTPAPVPTCRTARPPTSLFSRRLRRVSGLQRGKNLGGYAYGWLGCGVRVPLPLPEHLRRGVHRPAYPLRAGAGAGTAAAQTAVAVGAGVAADASDENGETELLVVLVAVDGAGTLYACTPGDPNARRIFSASSVEWGAPPFMHVHRRRHSLAQQRVEGVAVRLLAAAPVRTAVAPADHHHPQAHCTDSRFDSGTYGFALVGRAG</sequence>
<dbReference type="AlphaFoldDB" id="A0A8H6Y2Y2"/>